<evidence type="ECO:0000313" key="2">
    <source>
        <dbReference type="EMBL" id="QJA59045.1"/>
    </source>
</evidence>
<dbReference type="EMBL" id="MT144039">
    <property type="protein sequence ID" value="QJA47329.1"/>
    <property type="molecule type" value="Genomic_DNA"/>
</dbReference>
<sequence>MSKNQMLTHEVGNDDVVIHKGAAWVVEQTEFDGDKIRKSHKIRCIGAQHSKLVFSNTVRKVMSGKEDLPSVNELKQMSYDAMFVEDFMRDGEIAEILNGAGLANGTVCPECRVDDFTHGEGCSKQRLLEDPALYS</sequence>
<proteinExistence type="predicted"/>
<organism evidence="1">
    <name type="scientific">viral metagenome</name>
    <dbReference type="NCBI Taxonomy" id="1070528"/>
    <lineage>
        <taxon>unclassified sequences</taxon>
        <taxon>metagenomes</taxon>
        <taxon>organismal metagenomes</taxon>
    </lineage>
</organism>
<name>A0A6H1ZIP1_9ZZZZ</name>
<dbReference type="AlphaFoldDB" id="A0A6H1ZIP1"/>
<dbReference type="EMBL" id="MT144657">
    <property type="protein sequence ID" value="QJH96647.1"/>
    <property type="molecule type" value="Genomic_DNA"/>
</dbReference>
<dbReference type="EMBL" id="MT141351">
    <property type="protein sequence ID" value="QJA59045.1"/>
    <property type="molecule type" value="Genomic_DNA"/>
</dbReference>
<protein>
    <submittedName>
        <fullName evidence="1">Uncharacterized protein</fullName>
    </submittedName>
</protein>
<evidence type="ECO:0000313" key="1">
    <source>
        <dbReference type="EMBL" id="QJA47329.1"/>
    </source>
</evidence>
<gene>
    <name evidence="2" type="ORF">MM415B01374_0035</name>
    <name evidence="1" type="ORF">TM448A00646_0035</name>
    <name evidence="3" type="ORF">TM448B00781_0035</name>
</gene>
<evidence type="ECO:0000313" key="3">
    <source>
        <dbReference type="EMBL" id="QJH96647.1"/>
    </source>
</evidence>
<accession>A0A6H1ZIP1</accession>
<reference evidence="1" key="1">
    <citation type="submission" date="2020-03" db="EMBL/GenBank/DDBJ databases">
        <title>The deep terrestrial virosphere.</title>
        <authorList>
            <person name="Holmfeldt K."/>
            <person name="Nilsson E."/>
            <person name="Simone D."/>
            <person name="Lopez-Fernandez M."/>
            <person name="Wu X."/>
            <person name="de Brujin I."/>
            <person name="Lundin D."/>
            <person name="Andersson A."/>
            <person name="Bertilsson S."/>
            <person name="Dopson M."/>
        </authorList>
    </citation>
    <scope>NUCLEOTIDE SEQUENCE</scope>
    <source>
        <strain evidence="2">MM415B01374</strain>
        <strain evidence="1">TM448A00646</strain>
        <strain evidence="3">TM448B00781</strain>
    </source>
</reference>